<reference evidence="2" key="1">
    <citation type="submission" date="2019-12" db="EMBL/GenBank/DDBJ databases">
        <title>Genome sequencing and annotation of Brassica cretica.</title>
        <authorList>
            <person name="Studholme D.J."/>
            <person name="Sarris P."/>
        </authorList>
    </citation>
    <scope>NUCLEOTIDE SEQUENCE</scope>
    <source>
        <strain evidence="2">PFS-109/04</strain>
        <tissue evidence="2">Leaf</tissue>
    </source>
</reference>
<organism evidence="2 3">
    <name type="scientific">Brassica cretica</name>
    <name type="common">Mustard</name>
    <dbReference type="NCBI Taxonomy" id="69181"/>
    <lineage>
        <taxon>Eukaryota</taxon>
        <taxon>Viridiplantae</taxon>
        <taxon>Streptophyta</taxon>
        <taxon>Embryophyta</taxon>
        <taxon>Tracheophyta</taxon>
        <taxon>Spermatophyta</taxon>
        <taxon>Magnoliopsida</taxon>
        <taxon>eudicotyledons</taxon>
        <taxon>Gunneridae</taxon>
        <taxon>Pentapetalae</taxon>
        <taxon>rosids</taxon>
        <taxon>malvids</taxon>
        <taxon>Brassicales</taxon>
        <taxon>Brassicaceae</taxon>
        <taxon>Brassiceae</taxon>
        <taxon>Brassica</taxon>
    </lineage>
</organism>
<dbReference type="AlphaFoldDB" id="A0A8S9RAG4"/>
<dbReference type="EMBL" id="QGKX02000095">
    <property type="protein sequence ID" value="KAF3569759.1"/>
    <property type="molecule type" value="Genomic_DNA"/>
</dbReference>
<keyword evidence="1" id="KW-0472">Membrane</keyword>
<keyword evidence="1" id="KW-0812">Transmembrane</keyword>
<protein>
    <submittedName>
        <fullName evidence="2">Uncharacterized protein</fullName>
    </submittedName>
</protein>
<feature type="transmembrane region" description="Helical" evidence="1">
    <location>
        <begin position="68"/>
        <end position="88"/>
    </location>
</feature>
<sequence>MVRLSGIARGGSENNMFGPAPIDHLMLFGGRFGLVRHQVDQSTYTQLLKSSIDARMLVRSDASQGLEIANVICLLIVKLLLALLASLLKSSIGRSDLTWETDATTLVVRKTRR</sequence>
<dbReference type="Proteomes" id="UP000712600">
    <property type="component" value="Unassembled WGS sequence"/>
</dbReference>
<keyword evidence="1" id="KW-1133">Transmembrane helix</keyword>
<evidence type="ECO:0000313" key="3">
    <source>
        <dbReference type="Proteomes" id="UP000712600"/>
    </source>
</evidence>
<comment type="caution">
    <text evidence="2">The sequence shown here is derived from an EMBL/GenBank/DDBJ whole genome shotgun (WGS) entry which is preliminary data.</text>
</comment>
<proteinExistence type="predicted"/>
<name>A0A8S9RAG4_BRACR</name>
<gene>
    <name evidence="2" type="ORF">F2Q69_00060218</name>
</gene>
<evidence type="ECO:0000256" key="1">
    <source>
        <dbReference type="SAM" id="Phobius"/>
    </source>
</evidence>
<accession>A0A8S9RAG4</accession>
<evidence type="ECO:0000313" key="2">
    <source>
        <dbReference type="EMBL" id="KAF3569759.1"/>
    </source>
</evidence>